<evidence type="ECO:0000313" key="4">
    <source>
        <dbReference type="Proteomes" id="UP000254771"/>
    </source>
</evidence>
<feature type="domain" description="DUF7577" evidence="2">
    <location>
        <begin position="79"/>
        <end position="102"/>
    </location>
</feature>
<feature type="domain" description="DUF2007" evidence="1">
    <location>
        <begin position="1"/>
        <end position="67"/>
    </location>
</feature>
<evidence type="ECO:0000313" key="3">
    <source>
        <dbReference type="EMBL" id="RDH86639.1"/>
    </source>
</evidence>
<dbReference type="AlphaFoldDB" id="A0A370DQH6"/>
<proteinExistence type="predicted"/>
<reference evidence="3 4" key="1">
    <citation type="journal article" date="2018" name="ISME J.">
        <title>Endosymbiont genomes yield clues of tubeworm success.</title>
        <authorList>
            <person name="Li Y."/>
            <person name="Liles M.R."/>
            <person name="Halanych K.M."/>
        </authorList>
    </citation>
    <scope>NUCLEOTIDE SEQUENCE [LARGE SCALE GENOMIC DNA]</scope>
    <source>
        <strain evidence="3">A1462</strain>
    </source>
</reference>
<dbReference type="InterPro" id="IPR055999">
    <property type="entry name" value="DUF7577"/>
</dbReference>
<evidence type="ECO:0000259" key="2">
    <source>
        <dbReference type="Pfam" id="PF24463"/>
    </source>
</evidence>
<evidence type="ECO:0000259" key="1">
    <source>
        <dbReference type="Pfam" id="PF09413"/>
    </source>
</evidence>
<protein>
    <submittedName>
        <fullName evidence="3">Uncharacterized protein</fullName>
    </submittedName>
</protein>
<dbReference type="Proteomes" id="UP000254771">
    <property type="component" value="Unassembled WGS sequence"/>
</dbReference>
<keyword evidence="4" id="KW-1185">Reference proteome</keyword>
<dbReference type="Pfam" id="PF24463">
    <property type="entry name" value="DUF7577"/>
    <property type="match status" value="1"/>
</dbReference>
<sequence>MLKLYEAADRIEAQMLKDFLLEQGIETVLLGDYLSGAAGELAANIFPALWVVNEEDLPHAKILLQNFTNNRIQTVGETAWVCPKCGEKVDAEFDLCWNCATPRRR</sequence>
<accession>A0A370DQH6</accession>
<name>A0A370DQH6_9GAMM</name>
<dbReference type="InterPro" id="IPR018551">
    <property type="entry name" value="DUF2007"/>
</dbReference>
<organism evidence="3 4">
    <name type="scientific">endosymbiont of Escarpia spicata</name>
    <dbReference type="NCBI Taxonomy" id="2200908"/>
    <lineage>
        <taxon>Bacteria</taxon>
        <taxon>Pseudomonadati</taxon>
        <taxon>Pseudomonadota</taxon>
        <taxon>Gammaproteobacteria</taxon>
        <taxon>sulfur-oxidizing symbionts</taxon>
    </lineage>
</organism>
<dbReference type="Pfam" id="PF09413">
    <property type="entry name" value="DUF2007"/>
    <property type="match status" value="1"/>
</dbReference>
<dbReference type="EMBL" id="QFXE01000008">
    <property type="protein sequence ID" value="RDH86639.1"/>
    <property type="molecule type" value="Genomic_DNA"/>
</dbReference>
<comment type="caution">
    <text evidence="3">The sequence shown here is derived from an EMBL/GenBank/DDBJ whole genome shotgun (WGS) entry which is preliminary data.</text>
</comment>
<gene>
    <name evidence="3" type="ORF">DIZ78_06965</name>
</gene>
<dbReference type="Gene3D" id="3.30.70.790">
    <property type="entry name" value="UreE, C-terminal domain"/>
    <property type="match status" value="1"/>
</dbReference>